<accession>A0A9W9CKM2</accession>
<dbReference type="PANTHER" id="PTHR43098">
    <property type="entry name" value="L-ORNITHINE N(5)-MONOOXYGENASE-RELATED"/>
    <property type="match status" value="1"/>
</dbReference>
<evidence type="ECO:0000256" key="5">
    <source>
        <dbReference type="ARBA" id="ARBA00022857"/>
    </source>
</evidence>
<keyword evidence="6" id="KW-0560">Oxidoreductase</keyword>
<evidence type="ECO:0000256" key="6">
    <source>
        <dbReference type="ARBA" id="ARBA00023002"/>
    </source>
</evidence>
<dbReference type="EMBL" id="JAPEUY010000013">
    <property type="protein sequence ID" value="KAJ4367133.1"/>
    <property type="molecule type" value="Genomic_DNA"/>
</dbReference>
<dbReference type="Pfam" id="PF13450">
    <property type="entry name" value="NAD_binding_8"/>
    <property type="match status" value="1"/>
</dbReference>
<dbReference type="PANTHER" id="PTHR43098:SF2">
    <property type="entry name" value="FAD-BINDING MONOOXYGENASE AUSB-RELATED"/>
    <property type="match status" value="1"/>
</dbReference>
<protein>
    <recommendedName>
        <fullName evidence="9">FAD/NAD(P)-binding domain-containing protein</fullName>
    </recommendedName>
</protein>
<sequence>MSTVIESNESAIPPEQKYFVEAAKRKRTEGTKQFEQLHFSQNEKLRHLADDIYADHAALDRLPVPIKSGDHVKFVVLGAGIGGIVQAIKLIKQGFSAEQILLVETAGGIGGTWYWNRYPGLHCDVEAYCYLPLLEETGYMPKQKYSSSVEIRTYLEDTVKKFGLDSRILFRSQATGLKWDEGLKAWKANLKTRRGPEGKEQTQISVDTDFVFIASGLFPHPQVPKVSGLADFGGPMLHTARWNYDITGGSSDTAFPEMEKLKGKRVGYIGTGATAIQAVPQLAKYAKELYIFQRTPSQVNTRGQRDTDPVEWREKIAAKSGWQKDRMENFAEHLAGHLQPGTDDLVDDGWTQLQAYCALIGSNRFGPIAPDKAQEHIGALMALDSEHNSKARERIQQIVQDKETAHKLTPWYPTWCKRPTFSDMYLEAFNNDNVHLIDTDGRGIDSVTPNSVVANGQDYPIDILILSTGYRSPTSGGDPGSRSGVEIIGRNGRRLATKWDEQGQTTLHGIFTNGFPNLFFQSAVQAAATANYSHVLTVLSEHIASIVATAYKRSSSSADKQSKVVIEPAAAAEDAWGMQIAQGAAFFSGVAICTPGYLNLEGEALQMPPPDDHVAMMKKAKAAIWYKGLVDFTRILEGWRKDGKLEGVEISVNA</sequence>
<keyword evidence="5" id="KW-0521">NADP</keyword>
<name>A0A9W9CKM2_9PLEO</name>
<comment type="cofactor">
    <cofactor evidence="1">
        <name>FAD</name>
        <dbReference type="ChEBI" id="CHEBI:57692"/>
    </cofactor>
</comment>
<evidence type="ECO:0000256" key="2">
    <source>
        <dbReference type="ARBA" id="ARBA00010139"/>
    </source>
</evidence>
<evidence type="ECO:0000313" key="8">
    <source>
        <dbReference type="Proteomes" id="UP001140560"/>
    </source>
</evidence>
<dbReference type="Gene3D" id="3.50.50.60">
    <property type="entry name" value="FAD/NAD(P)-binding domain"/>
    <property type="match status" value="3"/>
</dbReference>
<gene>
    <name evidence="7" type="ORF">N0V83_007663</name>
</gene>
<organism evidence="7 8">
    <name type="scientific">Neocucurbitaria cava</name>
    <dbReference type="NCBI Taxonomy" id="798079"/>
    <lineage>
        <taxon>Eukaryota</taxon>
        <taxon>Fungi</taxon>
        <taxon>Dikarya</taxon>
        <taxon>Ascomycota</taxon>
        <taxon>Pezizomycotina</taxon>
        <taxon>Dothideomycetes</taxon>
        <taxon>Pleosporomycetidae</taxon>
        <taxon>Pleosporales</taxon>
        <taxon>Pleosporineae</taxon>
        <taxon>Cucurbitariaceae</taxon>
        <taxon>Neocucurbitaria</taxon>
    </lineage>
</organism>
<dbReference type="OrthoDB" id="66881at2759"/>
<keyword evidence="3" id="KW-0285">Flavoprotein</keyword>
<dbReference type="InterPro" id="IPR050775">
    <property type="entry name" value="FAD-binding_Monooxygenases"/>
</dbReference>
<evidence type="ECO:0000313" key="7">
    <source>
        <dbReference type="EMBL" id="KAJ4367133.1"/>
    </source>
</evidence>
<proteinExistence type="inferred from homology"/>
<reference evidence="7" key="1">
    <citation type="submission" date="2022-10" db="EMBL/GenBank/DDBJ databases">
        <title>Tapping the CABI collections for fungal endophytes: first genome assemblies for Collariella, Neodidymelliopsis, Ascochyta clinopodiicola, Didymella pomorum, Didymosphaeria variabile, Neocosmospora piperis and Neocucurbitaria cava.</title>
        <authorList>
            <person name="Hill R."/>
        </authorList>
    </citation>
    <scope>NUCLEOTIDE SEQUENCE</scope>
    <source>
        <strain evidence="7">IMI 356814</strain>
    </source>
</reference>
<dbReference type="AlphaFoldDB" id="A0A9W9CKM2"/>
<dbReference type="InterPro" id="IPR036188">
    <property type="entry name" value="FAD/NAD-bd_sf"/>
</dbReference>
<evidence type="ECO:0000256" key="1">
    <source>
        <dbReference type="ARBA" id="ARBA00001974"/>
    </source>
</evidence>
<dbReference type="SUPFAM" id="SSF51905">
    <property type="entry name" value="FAD/NAD(P)-binding domain"/>
    <property type="match status" value="1"/>
</dbReference>
<evidence type="ECO:0008006" key="9">
    <source>
        <dbReference type="Google" id="ProtNLM"/>
    </source>
</evidence>
<comment type="caution">
    <text evidence="7">The sequence shown here is derived from an EMBL/GenBank/DDBJ whole genome shotgun (WGS) entry which is preliminary data.</text>
</comment>
<comment type="similarity">
    <text evidence="2">Belongs to the FAD-binding monooxygenase family.</text>
</comment>
<evidence type="ECO:0000256" key="4">
    <source>
        <dbReference type="ARBA" id="ARBA00022827"/>
    </source>
</evidence>
<keyword evidence="4" id="KW-0274">FAD</keyword>
<dbReference type="Proteomes" id="UP001140560">
    <property type="component" value="Unassembled WGS sequence"/>
</dbReference>
<dbReference type="GO" id="GO:0016491">
    <property type="term" value="F:oxidoreductase activity"/>
    <property type="evidence" value="ECO:0007669"/>
    <property type="project" value="UniProtKB-KW"/>
</dbReference>
<keyword evidence="8" id="KW-1185">Reference proteome</keyword>
<evidence type="ECO:0000256" key="3">
    <source>
        <dbReference type="ARBA" id="ARBA00022630"/>
    </source>
</evidence>